<dbReference type="Proteomes" id="UP000277858">
    <property type="component" value="Chromosome"/>
</dbReference>
<name>A0A3S4V6F2_9ACTN</name>
<gene>
    <name evidence="4" type="ORF">NCTC13652_01174</name>
</gene>
<dbReference type="InterPro" id="IPR027806">
    <property type="entry name" value="HARBI1_dom"/>
</dbReference>
<reference evidence="4 5" key="1">
    <citation type="submission" date="2018-12" db="EMBL/GenBank/DDBJ databases">
        <authorList>
            <consortium name="Pathogen Informatics"/>
        </authorList>
    </citation>
    <scope>NUCLEOTIDE SEQUENCE [LARGE SCALE GENOMIC DNA]</scope>
    <source>
        <strain evidence="4 5">NCTC13652</strain>
    </source>
</reference>
<dbReference type="OrthoDB" id="3724576at2"/>
<evidence type="ECO:0000313" key="4">
    <source>
        <dbReference type="EMBL" id="VEI02976.1"/>
    </source>
</evidence>
<dbReference type="AlphaFoldDB" id="A0A3S4V6F2"/>
<sequence>MHYQTTTGPDPDDMTELVARVHDILTCQGIDLRGHRLGLYRQVELTLVLLRQDMVQMCAADLYAISQPSVSRIWRRVLPLLDEVLAFNGVSLQEAVAQGEPVLVDGTFIPTGNRPASGQSKANYSGKHHVQCLNIQVAGTLAGDLIATSEPAPGSRHDSAAIQLCGWQEILHEAQACWIADTAYIATTAITPIKKTPGRDRLDWEKTFNHDVSSLRSAIEHIIGQLKNWKILAKGYRGRLSELPTIIRIVTRLELYRIGW</sequence>
<comment type="cofactor">
    <cofactor evidence="1">
        <name>a divalent metal cation</name>
        <dbReference type="ChEBI" id="CHEBI:60240"/>
    </cofactor>
</comment>
<dbReference type="STRING" id="1122997.GCA_000425285_02547"/>
<dbReference type="Pfam" id="PF13359">
    <property type="entry name" value="DDE_Tnp_4"/>
    <property type="match status" value="1"/>
</dbReference>
<organism evidence="4 5">
    <name type="scientific">Acidipropionibacterium jensenii</name>
    <dbReference type="NCBI Taxonomy" id="1749"/>
    <lineage>
        <taxon>Bacteria</taxon>
        <taxon>Bacillati</taxon>
        <taxon>Actinomycetota</taxon>
        <taxon>Actinomycetes</taxon>
        <taxon>Propionibacteriales</taxon>
        <taxon>Propionibacteriaceae</taxon>
        <taxon>Acidipropionibacterium</taxon>
    </lineage>
</organism>
<feature type="domain" description="DDE Tnp4" evidence="3">
    <location>
        <begin position="104"/>
        <end position="253"/>
    </location>
</feature>
<evidence type="ECO:0000313" key="5">
    <source>
        <dbReference type="Proteomes" id="UP000277858"/>
    </source>
</evidence>
<dbReference type="EMBL" id="LR134473">
    <property type="protein sequence ID" value="VEI02976.1"/>
    <property type="molecule type" value="Genomic_DNA"/>
</dbReference>
<proteinExistence type="predicted"/>
<keyword evidence="2" id="KW-0479">Metal-binding</keyword>
<evidence type="ECO:0000256" key="1">
    <source>
        <dbReference type="ARBA" id="ARBA00001968"/>
    </source>
</evidence>
<evidence type="ECO:0000259" key="3">
    <source>
        <dbReference type="Pfam" id="PF13359"/>
    </source>
</evidence>
<keyword evidence="5" id="KW-1185">Reference proteome</keyword>
<dbReference type="GO" id="GO:0046872">
    <property type="term" value="F:metal ion binding"/>
    <property type="evidence" value="ECO:0007669"/>
    <property type="project" value="UniProtKB-KW"/>
</dbReference>
<accession>A0A3S4V6F2</accession>
<protein>
    <submittedName>
        <fullName evidence="4">Transposase DDE domain</fullName>
    </submittedName>
</protein>
<evidence type="ECO:0000256" key="2">
    <source>
        <dbReference type="ARBA" id="ARBA00022723"/>
    </source>
</evidence>